<dbReference type="Gene3D" id="3.40.1160.10">
    <property type="entry name" value="Acetylglutamate kinase-like"/>
    <property type="match status" value="2"/>
</dbReference>
<keyword evidence="6" id="KW-0418">Kinase</keyword>
<keyword evidence="5" id="KW-0547">Nucleotide-binding</keyword>
<evidence type="ECO:0000256" key="8">
    <source>
        <dbReference type="SAM" id="MobiDB-lite"/>
    </source>
</evidence>
<accession>A0AAN8A613</accession>
<dbReference type="InterPro" id="IPR036393">
    <property type="entry name" value="AceGlu_kinase-like_sf"/>
</dbReference>
<organism evidence="10 11">
    <name type="scientific">Arxiozyma heterogenica</name>
    <dbReference type="NCBI Taxonomy" id="278026"/>
    <lineage>
        <taxon>Eukaryota</taxon>
        <taxon>Fungi</taxon>
        <taxon>Dikarya</taxon>
        <taxon>Ascomycota</taxon>
        <taxon>Saccharomycotina</taxon>
        <taxon>Saccharomycetes</taxon>
        <taxon>Saccharomycetales</taxon>
        <taxon>Saccharomycetaceae</taxon>
        <taxon>Arxiozyma</taxon>
    </lineage>
</organism>
<keyword evidence="2" id="KW-0028">Amino-acid biosynthesis</keyword>
<dbReference type="PANTHER" id="PTHR43654">
    <property type="entry name" value="GLUTAMATE 5-KINASE"/>
    <property type="match status" value="1"/>
</dbReference>
<feature type="compositionally biased region" description="Basic and acidic residues" evidence="8">
    <location>
        <begin position="368"/>
        <end position="391"/>
    </location>
</feature>
<dbReference type="InterPro" id="IPR005715">
    <property type="entry name" value="Glu_5kinase/COase_Synthase"/>
</dbReference>
<dbReference type="Proteomes" id="UP001306508">
    <property type="component" value="Unassembled WGS sequence"/>
</dbReference>
<dbReference type="GO" id="GO:1901607">
    <property type="term" value="P:alpha-amino acid biosynthetic process"/>
    <property type="evidence" value="ECO:0007669"/>
    <property type="project" value="UniProtKB-ARBA"/>
</dbReference>
<dbReference type="PANTHER" id="PTHR43654:SF3">
    <property type="entry name" value="GLUTAMATE 5-KINASE"/>
    <property type="match status" value="1"/>
</dbReference>
<dbReference type="PRINTS" id="PR00474">
    <property type="entry name" value="GLU5KINASE"/>
</dbReference>
<evidence type="ECO:0000313" key="10">
    <source>
        <dbReference type="EMBL" id="KAK5773942.1"/>
    </source>
</evidence>
<dbReference type="HAMAP" id="MF_00456">
    <property type="entry name" value="ProB"/>
    <property type="match status" value="1"/>
</dbReference>
<evidence type="ECO:0000259" key="9">
    <source>
        <dbReference type="Pfam" id="PF00696"/>
    </source>
</evidence>
<name>A0AAN8A613_9SACH</name>
<protein>
    <recommendedName>
        <fullName evidence="9">Aspartate/glutamate/uridylate kinase domain-containing protein</fullName>
    </recommendedName>
</protein>
<dbReference type="InterPro" id="IPR041739">
    <property type="entry name" value="G5K_ProB"/>
</dbReference>
<dbReference type="InterPro" id="IPR001057">
    <property type="entry name" value="Glu/AcGlu_kinase"/>
</dbReference>
<dbReference type="GO" id="GO:0005524">
    <property type="term" value="F:ATP binding"/>
    <property type="evidence" value="ECO:0007669"/>
    <property type="project" value="UniProtKB-KW"/>
</dbReference>
<feature type="domain" description="Aspartate/glutamate/uridylate kinase" evidence="9">
    <location>
        <begin position="6"/>
        <end position="244"/>
    </location>
</feature>
<keyword evidence="7" id="KW-0067">ATP-binding</keyword>
<dbReference type="AlphaFoldDB" id="A0AAN8A613"/>
<evidence type="ECO:0000313" key="11">
    <source>
        <dbReference type="Proteomes" id="UP001306508"/>
    </source>
</evidence>
<dbReference type="Gene3D" id="2.30.130.10">
    <property type="entry name" value="PUA domain"/>
    <property type="match status" value="1"/>
</dbReference>
<gene>
    <name evidence="10" type="ORF">RI543_004696</name>
</gene>
<evidence type="ECO:0000256" key="6">
    <source>
        <dbReference type="ARBA" id="ARBA00022777"/>
    </source>
</evidence>
<dbReference type="SUPFAM" id="SSF53633">
    <property type="entry name" value="Carbamate kinase-like"/>
    <property type="match status" value="1"/>
</dbReference>
<dbReference type="Pfam" id="PF00696">
    <property type="entry name" value="AA_kinase"/>
    <property type="match status" value="1"/>
</dbReference>
<evidence type="ECO:0000256" key="5">
    <source>
        <dbReference type="ARBA" id="ARBA00022741"/>
    </source>
</evidence>
<dbReference type="GO" id="GO:0003723">
    <property type="term" value="F:RNA binding"/>
    <property type="evidence" value="ECO:0007669"/>
    <property type="project" value="InterPro"/>
</dbReference>
<dbReference type="CDD" id="cd04242">
    <property type="entry name" value="AAK_G5K_ProB"/>
    <property type="match status" value="1"/>
</dbReference>
<dbReference type="FunFam" id="3.40.1160.10:FF:000018">
    <property type="entry name" value="Glutamate 5-kinase"/>
    <property type="match status" value="1"/>
</dbReference>
<sequence>MGKKYTIVLKLGSSSLIDPDTKDLKLASMTKTVEAVTNLKKKGHRIVIVSSGGIAMGLNVMNLDKRPQSVSEVQAIAAIGQSKLIGRWDLLFQEYNQEIAQILLTRNDILDWKQFKNARNTIIELLDMGITPIVNENDTLSISEIEFGDNDTLSGVTAALIQADFLFLLTDVDCLYSNDPRIDPLAKPILTIRNLHLNNGENENPLNGINISNGSGTNIGTGGMKTKIVAADLATNSGVHTIILNSKSPEKINNILSYMLNTDFSINIDNEVELERMNELNIPLHTKFLANDPDKRLESRQFWILHGLVTKGSIIIDEKTYRQLNMVAQNRYKQQQNNNHNYNNTHDHPCNKNEGMIQISNPLLDGEEGNRNDGKYTHNNDEKKNSYGRISEDTSSKDINVVSGGLDVHGIIGVEDRFHEMECVNVKIGKTLANGELDPNYPLKTVGRAMVNYTSDEIKKIKGLTEDKEIENILCGSNNISSSLTKKLKHNYNNYSRDHGNDYGDNYITFSQNNSIPSTNSNPSVRSNTSAISVVASRENLALTPF</sequence>
<evidence type="ECO:0000256" key="2">
    <source>
        <dbReference type="ARBA" id="ARBA00022605"/>
    </source>
</evidence>
<dbReference type="PROSITE" id="PS50890">
    <property type="entry name" value="PUA"/>
    <property type="match status" value="1"/>
</dbReference>
<evidence type="ECO:0000256" key="3">
    <source>
        <dbReference type="ARBA" id="ARBA00022650"/>
    </source>
</evidence>
<keyword evidence="4" id="KW-0808">Transferase</keyword>
<dbReference type="EMBL" id="JAWIZZ010000059">
    <property type="protein sequence ID" value="KAK5773942.1"/>
    <property type="molecule type" value="Genomic_DNA"/>
</dbReference>
<keyword evidence="1" id="KW-0963">Cytoplasm</keyword>
<evidence type="ECO:0000256" key="7">
    <source>
        <dbReference type="ARBA" id="ARBA00022840"/>
    </source>
</evidence>
<evidence type="ECO:0000256" key="1">
    <source>
        <dbReference type="ARBA" id="ARBA00022490"/>
    </source>
</evidence>
<evidence type="ECO:0000256" key="4">
    <source>
        <dbReference type="ARBA" id="ARBA00022679"/>
    </source>
</evidence>
<dbReference type="InterPro" id="IPR001048">
    <property type="entry name" value="Asp/Glu/Uridylate_kinase"/>
</dbReference>
<dbReference type="InterPro" id="IPR019797">
    <property type="entry name" value="Glutamate_5-kinase_CS"/>
</dbReference>
<proteinExistence type="inferred from homology"/>
<keyword evidence="11" id="KW-1185">Reference proteome</keyword>
<reference evidence="11" key="1">
    <citation type="submission" date="2023-07" db="EMBL/GenBank/DDBJ databases">
        <title>A draft genome of Kazachstania heterogenica Y-27499.</title>
        <authorList>
            <person name="Donic C."/>
            <person name="Kralova J.S."/>
            <person name="Fidel L."/>
            <person name="Ben-Dor S."/>
            <person name="Jung S."/>
        </authorList>
    </citation>
    <scope>NUCLEOTIDE SEQUENCE [LARGE SCALE GENOMIC DNA]</scope>
    <source>
        <strain evidence="11">Y27499</strain>
    </source>
</reference>
<dbReference type="GO" id="GO:0005829">
    <property type="term" value="C:cytosol"/>
    <property type="evidence" value="ECO:0007669"/>
    <property type="project" value="TreeGrafter"/>
</dbReference>
<dbReference type="InterPro" id="IPR036974">
    <property type="entry name" value="PUA_sf"/>
</dbReference>
<comment type="caution">
    <text evidence="10">The sequence shown here is derived from an EMBL/GenBank/DDBJ whole genome shotgun (WGS) entry which is preliminary data.</text>
</comment>
<dbReference type="GO" id="GO:0004349">
    <property type="term" value="F:glutamate 5-kinase activity"/>
    <property type="evidence" value="ECO:0007669"/>
    <property type="project" value="InterPro"/>
</dbReference>
<dbReference type="PROSITE" id="PS00902">
    <property type="entry name" value="GLUTAMATE_5_KINASE"/>
    <property type="match status" value="1"/>
</dbReference>
<feature type="region of interest" description="Disordered" evidence="8">
    <location>
        <begin position="365"/>
        <end position="391"/>
    </location>
</feature>
<dbReference type="NCBIfam" id="TIGR01027">
    <property type="entry name" value="proB"/>
    <property type="match status" value="1"/>
</dbReference>
<keyword evidence="3" id="KW-0641">Proline biosynthesis</keyword>